<dbReference type="AlphaFoldDB" id="A0A0B0IL51"/>
<evidence type="ECO:0000313" key="3">
    <source>
        <dbReference type="Proteomes" id="UP000030832"/>
    </source>
</evidence>
<reference evidence="2 3" key="1">
    <citation type="submission" date="2014-09" db="EMBL/GenBank/DDBJ databases">
        <title>Genome sequencing and annotation of Bacillus Okhensis strain Kh10-101T.</title>
        <authorList>
            <person name="Prakash J.S."/>
        </authorList>
    </citation>
    <scope>NUCLEOTIDE SEQUENCE [LARGE SCALE GENOMIC DNA]</scope>
    <source>
        <strain evidence="3">Kh10-101T</strain>
    </source>
</reference>
<sequence length="324" mass="36562">MKKMALVVGAILILLVVAYGLVGNYFYNFALNADREKEFLDGNPHLEESEAVLASVAEEAEIADELFKQDHKPEQVDIVTSDEKRLSLNGYVYENANADHRWAIVVHGYTSDASSMTRYVRNFHDKGFHVLTPDLRGHGESEGDYIGMGWHDRKDMLLWIDQVLERDPEAEIVLFGVSMGGATVMMTSGEEDLPENVKVIVEDCGYTSVSDVFVYQLDDLFGLPEFPVIRAANTITKWRAGYDLYEASAVEQVEKSKTPILFIHGDIDTFVPYEMLDEVYEAAAVDKEKLIIPNAGHGDAEKVDPVTYWSTVWQFVERYIDTEV</sequence>
<dbReference type="InterPro" id="IPR052920">
    <property type="entry name" value="DNA-binding_regulatory"/>
</dbReference>
<feature type="domain" description="Serine aminopeptidase S33" evidence="1">
    <location>
        <begin position="104"/>
        <end position="188"/>
    </location>
</feature>
<dbReference type="GO" id="GO:0016787">
    <property type="term" value="F:hydrolase activity"/>
    <property type="evidence" value="ECO:0007669"/>
    <property type="project" value="UniProtKB-KW"/>
</dbReference>
<organism evidence="2 3">
    <name type="scientific">Halalkalibacter okhensis</name>
    <dbReference type="NCBI Taxonomy" id="333138"/>
    <lineage>
        <taxon>Bacteria</taxon>
        <taxon>Bacillati</taxon>
        <taxon>Bacillota</taxon>
        <taxon>Bacilli</taxon>
        <taxon>Bacillales</taxon>
        <taxon>Bacillaceae</taxon>
        <taxon>Halalkalibacter</taxon>
    </lineage>
</organism>
<dbReference type="Pfam" id="PF12146">
    <property type="entry name" value="Hydrolase_4"/>
    <property type="match status" value="1"/>
</dbReference>
<dbReference type="InterPro" id="IPR022742">
    <property type="entry name" value="Hydrolase_4"/>
</dbReference>
<dbReference type="EMBL" id="JRJU01000002">
    <property type="protein sequence ID" value="KHF41627.1"/>
    <property type="molecule type" value="Genomic_DNA"/>
</dbReference>
<dbReference type="Gene3D" id="3.40.50.1820">
    <property type="entry name" value="alpha/beta hydrolase"/>
    <property type="match status" value="1"/>
</dbReference>
<dbReference type="InterPro" id="IPR029058">
    <property type="entry name" value="AB_hydrolase_fold"/>
</dbReference>
<dbReference type="Proteomes" id="UP000030832">
    <property type="component" value="Unassembled WGS sequence"/>
</dbReference>
<comment type="caution">
    <text evidence="2">The sequence shown here is derived from an EMBL/GenBank/DDBJ whole genome shotgun (WGS) entry which is preliminary data.</text>
</comment>
<gene>
    <name evidence="2" type="ORF">LQ50_02700</name>
</gene>
<name>A0A0B0IL51_9BACI</name>
<keyword evidence="2" id="KW-0378">Hydrolase</keyword>
<proteinExistence type="predicted"/>
<dbReference type="SUPFAM" id="SSF53474">
    <property type="entry name" value="alpha/beta-Hydrolases"/>
    <property type="match status" value="1"/>
</dbReference>
<evidence type="ECO:0000313" key="2">
    <source>
        <dbReference type="EMBL" id="KHF41627.1"/>
    </source>
</evidence>
<dbReference type="PANTHER" id="PTHR43358">
    <property type="entry name" value="ALPHA/BETA-HYDROLASE"/>
    <property type="match status" value="1"/>
</dbReference>
<evidence type="ECO:0000259" key="1">
    <source>
        <dbReference type="Pfam" id="PF12146"/>
    </source>
</evidence>
<protein>
    <submittedName>
        <fullName evidence="2">Alpha/beta hydrolase</fullName>
    </submittedName>
</protein>
<dbReference type="eggNOG" id="COG1073">
    <property type="taxonomic scope" value="Bacteria"/>
</dbReference>
<dbReference type="STRING" id="333138.LQ50_02700"/>
<dbReference type="PANTHER" id="PTHR43358:SF4">
    <property type="entry name" value="ALPHA_BETA HYDROLASE FOLD-1 DOMAIN-CONTAINING PROTEIN"/>
    <property type="match status" value="1"/>
</dbReference>
<keyword evidence="3" id="KW-1185">Reference proteome</keyword>
<accession>A0A0B0IL51</accession>
<dbReference type="RefSeq" id="WP_034625749.1">
    <property type="nucleotide sequence ID" value="NZ_JRJU01000002.1"/>
</dbReference>
<dbReference type="OrthoDB" id="9776685at2"/>